<reference evidence="2" key="1">
    <citation type="submission" date="2020-06" db="EMBL/GenBank/DDBJ databases">
        <title>WGS assembly of Ceratodon purpureus strain R40.</title>
        <authorList>
            <person name="Carey S.B."/>
            <person name="Jenkins J."/>
            <person name="Shu S."/>
            <person name="Lovell J.T."/>
            <person name="Sreedasyam A."/>
            <person name="Maumus F."/>
            <person name="Tiley G.P."/>
            <person name="Fernandez-Pozo N."/>
            <person name="Barry K."/>
            <person name="Chen C."/>
            <person name="Wang M."/>
            <person name="Lipzen A."/>
            <person name="Daum C."/>
            <person name="Saski C.A."/>
            <person name="Payton A.C."/>
            <person name="Mcbreen J.C."/>
            <person name="Conrad R.E."/>
            <person name="Kollar L.M."/>
            <person name="Olsson S."/>
            <person name="Huttunen S."/>
            <person name="Landis J.B."/>
            <person name="Wickett N.J."/>
            <person name="Johnson M.G."/>
            <person name="Rensing S.A."/>
            <person name="Grimwood J."/>
            <person name="Schmutz J."/>
            <person name="Mcdaniel S.F."/>
        </authorList>
    </citation>
    <scope>NUCLEOTIDE SEQUENCE</scope>
    <source>
        <strain evidence="2">R40</strain>
    </source>
</reference>
<gene>
    <name evidence="2" type="ORF">KC19_VG001900</name>
</gene>
<feature type="region of interest" description="Disordered" evidence="1">
    <location>
        <begin position="28"/>
        <end position="73"/>
    </location>
</feature>
<protein>
    <submittedName>
        <fullName evidence="2">Uncharacterized protein</fullName>
    </submittedName>
</protein>
<sequence>MLSSELGVYVAEVVNDRNVRGARGRFKTYGDDEEVGKPSPVSRQVDIGKEDVTKGVKKSSESDKARSAKEEARELQIQEEYSVRKKSRGNKEKTFFSFESSRFSCCCKSSKST</sequence>
<comment type="caution">
    <text evidence="2">The sequence shown here is derived from an EMBL/GenBank/DDBJ whole genome shotgun (WGS) entry which is preliminary data.</text>
</comment>
<dbReference type="EMBL" id="CM026426">
    <property type="protein sequence ID" value="KAG0571319.1"/>
    <property type="molecule type" value="Genomic_DNA"/>
</dbReference>
<evidence type="ECO:0000256" key="1">
    <source>
        <dbReference type="SAM" id="MobiDB-lite"/>
    </source>
</evidence>
<feature type="compositionally biased region" description="Basic and acidic residues" evidence="1">
    <location>
        <begin position="46"/>
        <end position="73"/>
    </location>
</feature>
<proteinExistence type="predicted"/>
<keyword evidence="3" id="KW-1185">Reference proteome</keyword>
<accession>A0A8T0HKJ7</accession>
<organism evidence="2 3">
    <name type="scientific">Ceratodon purpureus</name>
    <name type="common">Fire moss</name>
    <name type="synonym">Dicranum purpureum</name>
    <dbReference type="NCBI Taxonomy" id="3225"/>
    <lineage>
        <taxon>Eukaryota</taxon>
        <taxon>Viridiplantae</taxon>
        <taxon>Streptophyta</taxon>
        <taxon>Embryophyta</taxon>
        <taxon>Bryophyta</taxon>
        <taxon>Bryophytina</taxon>
        <taxon>Bryopsida</taxon>
        <taxon>Dicranidae</taxon>
        <taxon>Pseudoditrichales</taxon>
        <taxon>Ditrichaceae</taxon>
        <taxon>Ceratodon</taxon>
    </lineage>
</organism>
<dbReference type="Proteomes" id="UP000822688">
    <property type="component" value="Chromosome V"/>
</dbReference>
<evidence type="ECO:0000313" key="2">
    <source>
        <dbReference type="EMBL" id="KAG0571319.1"/>
    </source>
</evidence>
<name>A0A8T0HKJ7_CERPU</name>
<dbReference type="AlphaFoldDB" id="A0A8T0HKJ7"/>
<evidence type="ECO:0000313" key="3">
    <source>
        <dbReference type="Proteomes" id="UP000822688"/>
    </source>
</evidence>